<feature type="domain" description="Wadjet protein JetD C-terminal" evidence="1">
    <location>
        <begin position="196"/>
        <end position="290"/>
    </location>
</feature>
<accession>A0A1H1VDX8</accession>
<dbReference type="STRING" id="472181.SAMN05216271_2849"/>
<dbReference type="OrthoDB" id="322908at2"/>
<dbReference type="RefSeq" id="WP_157719374.1">
    <property type="nucleotide sequence ID" value="NZ_BAABWD010000008.1"/>
</dbReference>
<dbReference type="Proteomes" id="UP001486808">
    <property type="component" value="Unassembled WGS sequence"/>
</dbReference>
<dbReference type="AlphaFoldDB" id="A0A1H1VDX8"/>
<evidence type="ECO:0000313" key="4">
    <source>
        <dbReference type="Proteomes" id="UP000243413"/>
    </source>
</evidence>
<evidence type="ECO:0000313" key="5">
    <source>
        <dbReference type="Proteomes" id="UP001486808"/>
    </source>
</evidence>
<proteinExistence type="predicted"/>
<dbReference type="EMBL" id="LT629763">
    <property type="protein sequence ID" value="SDS82952.1"/>
    <property type="molecule type" value="Genomic_DNA"/>
</dbReference>
<organism evidence="3 4">
    <name type="scientific">Halopseudomonas sabulinigri</name>
    <dbReference type="NCBI Taxonomy" id="472181"/>
    <lineage>
        <taxon>Bacteria</taxon>
        <taxon>Pseudomonadati</taxon>
        <taxon>Pseudomonadota</taxon>
        <taxon>Gammaproteobacteria</taxon>
        <taxon>Pseudomonadales</taxon>
        <taxon>Pseudomonadaceae</taxon>
        <taxon>Halopseudomonas</taxon>
    </lineage>
</organism>
<evidence type="ECO:0000313" key="3">
    <source>
        <dbReference type="EMBL" id="SDS82952.1"/>
    </source>
</evidence>
<evidence type="ECO:0000259" key="1">
    <source>
        <dbReference type="Pfam" id="PF09983"/>
    </source>
</evidence>
<gene>
    <name evidence="2" type="ORF">NBRC116187_35110</name>
    <name evidence="3" type="ORF">SAMN05216271_2849</name>
</gene>
<name>A0A1H1VDX8_9GAMM</name>
<keyword evidence="5" id="KW-1185">Reference proteome</keyword>
<dbReference type="EMBL" id="BAABWD010000008">
    <property type="protein sequence ID" value="GAA6133151.1"/>
    <property type="molecule type" value="Genomic_DNA"/>
</dbReference>
<reference evidence="3" key="2">
    <citation type="submission" date="2016-10" db="EMBL/GenBank/DDBJ databases">
        <authorList>
            <person name="de Groot N.N."/>
        </authorList>
    </citation>
    <scope>NUCLEOTIDE SEQUENCE [LARGE SCALE GENOMIC DNA]</scope>
    <source>
        <strain evidence="3">JCM 14963</strain>
    </source>
</reference>
<reference evidence="4" key="1">
    <citation type="submission" date="2016-10" db="EMBL/GenBank/DDBJ databases">
        <authorList>
            <person name="Varghese N."/>
            <person name="Submissions S."/>
        </authorList>
    </citation>
    <scope>NUCLEOTIDE SEQUENCE [LARGE SCALE GENOMIC DNA]</scope>
    <source>
        <strain evidence="4">JCM 14963</strain>
    </source>
</reference>
<dbReference type="InterPro" id="IPR024534">
    <property type="entry name" value="JetD_C"/>
</dbReference>
<dbReference type="Proteomes" id="UP000243413">
    <property type="component" value="Chromosome I"/>
</dbReference>
<reference evidence="2 5" key="3">
    <citation type="submission" date="2024-04" db="EMBL/GenBank/DDBJ databases">
        <title>Draft genome sequence of Halopseudomonas sabulinigri NBRC 116187.</title>
        <authorList>
            <person name="Miyakawa T."/>
            <person name="Kusuya Y."/>
            <person name="Miura T."/>
        </authorList>
    </citation>
    <scope>NUCLEOTIDE SEQUENCE [LARGE SCALE GENOMIC DNA]</scope>
    <source>
        <strain evidence="2 5">4NH20-0042</strain>
    </source>
</reference>
<evidence type="ECO:0000313" key="2">
    <source>
        <dbReference type="EMBL" id="GAA6133151.1"/>
    </source>
</evidence>
<sequence>MHLLDWFLTRLETDRQRDVIRRVTAKNIPALFDFNEAVTYRWELISEELANNYEIFQVRYARQSSTTERYQDAQLRLNSLAEPLLRLWLNRPEISEEQLAWQKAIDLYAADSAEQRKVFHQRRIDIPGLTPNQVVQGLVAVGNHLQQGFSLRELSARCFLGNSKVLDRRYDLLAQLYGADAEAIKARPLLLNVWAPVAFDRVLIVENQDSFLRLYERPPTSCALLYSGGFRAGAQRLLSEHTCFSFLPGSDHGYFKQNWPPTQAHFWGDLDYAGMSILRALRNSIPTLTAWRPGYAPMLSSLLEGAGHTPEQAKKEEQTDPLNTGCDFADAEILPALRMTGRFIDQEGFLINEGQG</sequence>
<dbReference type="Pfam" id="PF09983">
    <property type="entry name" value="JetD_C"/>
    <property type="match status" value="1"/>
</dbReference>
<protein>
    <recommendedName>
        <fullName evidence="1">Wadjet protein JetD C-terminal domain-containing protein</fullName>
    </recommendedName>
</protein>